<feature type="domain" description="Hydroxymethylglutaryl-coenzyme A synthase C-terminal" evidence="6">
    <location>
        <begin position="256"/>
        <end position="325"/>
    </location>
</feature>
<dbReference type="NCBIfam" id="TIGR01835">
    <property type="entry name" value="HMG-CoA-S_prok"/>
    <property type="match status" value="1"/>
</dbReference>
<sequence length="388" mass="42759">MTVGIDKIAFFAPDTYVDLTDLAQARDVDPNKYLIGIGQSEQTVVPVTQDAVTMAANAASKLLTETDRQALGMVLFGTESGVDHSKSAAVYLRSLLDLPASIRTVELKHACYGATAGLMMAKDYVTLHPEKKVLVIGSDIARYGLNTPGEVTQGGGAVAMLVSQNARILALEDDSVVKSEDAMDFWRPLYRKEALVDGHASENIYIDFFTAVFDDYQKLTGRTIEDFDALAFHLPFTKMGLKALRAVLPQANDLKQQRLLEAFEASRVYNRRVGNLYTGSLYLSLMSLLANGELPAGSRIGLFSYGSGAEGEFFAGQLMPDFDPQALQADFAQFFGQRRRVSVPAYERLFNQSLPDHDVLLDTKADSARFVLRGITHDQRQYQDRTKA</sequence>
<proteinExistence type="inferred from homology"/>
<dbReference type="GO" id="GO:0006084">
    <property type="term" value="P:acetyl-CoA metabolic process"/>
    <property type="evidence" value="ECO:0007669"/>
    <property type="project" value="InterPro"/>
</dbReference>
<dbReference type="Pfam" id="PF01154">
    <property type="entry name" value="HMG_CoA_synt_N"/>
    <property type="match status" value="1"/>
</dbReference>
<dbReference type="STRING" id="1302272.FC96_GL000388"/>
<dbReference type="EMBL" id="AZCX01000001">
    <property type="protein sequence ID" value="KRK49461.1"/>
    <property type="molecule type" value="Genomic_DNA"/>
</dbReference>
<feature type="binding site" evidence="4">
    <location>
        <position position="143"/>
    </location>
    <ligand>
        <name>(3S)-3-hydroxy-3-methylglutaryl-CoA</name>
        <dbReference type="ChEBI" id="CHEBI:43074"/>
    </ligand>
</feature>
<dbReference type="AlphaFoldDB" id="A0A0R1HRM3"/>
<evidence type="ECO:0000259" key="6">
    <source>
        <dbReference type="Pfam" id="PF08540"/>
    </source>
</evidence>
<evidence type="ECO:0000256" key="1">
    <source>
        <dbReference type="ARBA" id="ARBA00007061"/>
    </source>
</evidence>
<feature type="binding site" evidence="4">
    <location>
        <position position="275"/>
    </location>
    <ligand>
        <name>(3S)-3-hydroxy-3-methylglutaryl-CoA</name>
        <dbReference type="ChEBI" id="CHEBI:43074"/>
    </ligand>
</feature>
<evidence type="ECO:0000256" key="2">
    <source>
        <dbReference type="ARBA" id="ARBA00022679"/>
    </source>
</evidence>
<evidence type="ECO:0000256" key="3">
    <source>
        <dbReference type="PIRSR" id="PIRSR611554-1"/>
    </source>
</evidence>
<dbReference type="RefSeq" id="WP_056941797.1">
    <property type="nucleotide sequence ID" value="NZ_AZCX01000001.1"/>
</dbReference>
<evidence type="ECO:0000256" key="4">
    <source>
        <dbReference type="PIRSR" id="PIRSR611554-2"/>
    </source>
</evidence>
<dbReference type="OrthoDB" id="9769523at2"/>
<dbReference type="InterPro" id="IPR013528">
    <property type="entry name" value="HMG_CoA_synth_N"/>
</dbReference>
<dbReference type="Proteomes" id="UP000050911">
    <property type="component" value="Unassembled WGS sequence"/>
</dbReference>
<comment type="similarity">
    <text evidence="1">Belongs to the thiolase-like superfamily. HMG-CoA synthase family.</text>
</comment>
<dbReference type="InterPro" id="IPR013746">
    <property type="entry name" value="HMG_CoA_synt_C_dom"/>
</dbReference>
<feature type="active site" description="Acyl-thioester intermediate" evidence="3">
    <location>
        <position position="111"/>
    </location>
</feature>
<feature type="active site" description="Proton donor/acceptor" evidence="3">
    <location>
        <position position="79"/>
    </location>
</feature>
<feature type="binding site" evidence="4">
    <location>
        <position position="29"/>
    </location>
    <ligand>
        <name>(3S)-3-hydroxy-3-methylglutaryl-CoA</name>
        <dbReference type="ChEBI" id="CHEBI:43074"/>
    </ligand>
</feature>
<name>A0A0R1HRM3_9LACO</name>
<comment type="caution">
    <text evidence="7">The sequence shown here is derived from an EMBL/GenBank/DDBJ whole genome shotgun (WGS) entry which is preliminary data.</text>
</comment>
<dbReference type="CDD" id="cd00827">
    <property type="entry name" value="init_cond_enzymes"/>
    <property type="match status" value="1"/>
</dbReference>
<dbReference type="InterPro" id="IPR011554">
    <property type="entry name" value="HMG_CoA_synthase_prok"/>
</dbReference>
<accession>A0A0R1HRM3</accession>
<feature type="binding site" evidence="4">
    <location>
        <position position="242"/>
    </location>
    <ligand>
        <name>(3S)-3-hydroxy-3-methylglutaryl-CoA</name>
        <dbReference type="ChEBI" id="CHEBI:43074"/>
    </ligand>
</feature>
<dbReference type="SUPFAM" id="SSF53901">
    <property type="entry name" value="Thiolase-like"/>
    <property type="match status" value="2"/>
</dbReference>
<dbReference type="GO" id="GO:0004421">
    <property type="term" value="F:hydroxymethylglutaryl-CoA synthase activity"/>
    <property type="evidence" value="ECO:0007669"/>
    <property type="project" value="InterPro"/>
</dbReference>
<feature type="active site" description="Proton donor/acceptor" evidence="3">
    <location>
        <position position="233"/>
    </location>
</feature>
<dbReference type="Gene3D" id="3.40.47.10">
    <property type="match status" value="2"/>
</dbReference>
<reference evidence="7 8" key="1">
    <citation type="journal article" date="2015" name="Genome Announc.">
        <title>Expanding the biotechnology potential of lactobacilli through comparative genomics of 213 strains and associated genera.</title>
        <authorList>
            <person name="Sun Z."/>
            <person name="Harris H.M."/>
            <person name="McCann A."/>
            <person name="Guo C."/>
            <person name="Argimon S."/>
            <person name="Zhang W."/>
            <person name="Yang X."/>
            <person name="Jeffery I.B."/>
            <person name="Cooney J.C."/>
            <person name="Kagawa T.F."/>
            <person name="Liu W."/>
            <person name="Song Y."/>
            <person name="Salvetti E."/>
            <person name="Wrobel A."/>
            <person name="Rasinkangas P."/>
            <person name="Parkhill J."/>
            <person name="Rea M.C."/>
            <person name="O'Sullivan O."/>
            <person name="Ritari J."/>
            <person name="Douillard F.P."/>
            <person name="Paul Ross R."/>
            <person name="Yang R."/>
            <person name="Briner A.E."/>
            <person name="Felis G.E."/>
            <person name="de Vos W.M."/>
            <person name="Barrangou R."/>
            <person name="Klaenhammer T.R."/>
            <person name="Caufield P.W."/>
            <person name="Cui Y."/>
            <person name="Zhang H."/>
            <person name="O'Toole P.W."/>
        </authorList>
    </citation>
    <scope>NUCLEOTIDE SEQUENCE [LARGE SCALE GENOMIC DNA]</scope>
    <source>
        <strain evidence="7 8">JCM 15530</strain>
    </source>
</reference>
<protein>
    <submittedName>
        <fullName evidence="7">Hydroxymethylglutaryl-CoA synthase</fullName>
    </submittedName>
</protein>
<evidence type="ECO:0000313" key="8">
    <source>
        <dbReference type="Proteomes" id="UP000050911"/>
    </source>
</evidence>
<dbReference type="Pfam" id="PF08540">
    <property type="entry name" value="HMG_CoA_synt_C"/>
    <property type="match status" value="1"/>
</dbReference>
<dbReference type="PANTHER" id="PTHR43323:SF2">
    <property type="entry name" value="HYDROXYMETHYLGLUTARYL-COA SYNTHASE"/>
    <property type="match status" value="1"/>
</dbReference>
<gene>
    <name evidence="7" type="ORF">FC96_GL000388</name>
</gene>
<feature type="domain" description="Hydroxymethylglutaryl-coenzyme A synthase N-terminal" evidence="5">
    <location>
        <begin position="2"/>
        <end position="166"/>
    </location>
</feature>
<dbReference type="PATRIC" id="fig|1302272.5.peg.385"/>
<keyword evidence="8" id="KW-1185">Reference proteome</keyword>
<keyword evidence="2" id="KW-0808">Transferase</keyword>
<dbReference type="PANTHER" id="PTHR43323">
    <property type="entry name" value="3-HYDROXY-3-METHYLGLUTARYL COENZYME A SYNTHASE"/>
    <property type="match status" value="1"/>
</dbReference>
<evidence type="ECO:0000259" key="5">
    <source>
        <dbReference type="Pfam" id="PF01154"/>
    </source>
</evidence>
<evidence type="ECO:0000313" key="7">
    <source>
        <dbReference type="EMBL" id="KRK49461.1"/>
    </source>
</evidence>
<organism evidence="7 8">
    <name type="scientific">Secundilactobacillus kimchicus JCM 15530</name>
    <dbReference type="NCBI Taxonomy" id="1302272"/>
    <lineage>
        <taxon>Bacteria</taxon>
        <taxon>Bacillati</taxon>
        <taxon>Bacillota</taxon>
        <taxon>Bacilli</taxon>
        <taxon>Lactobacillales</taxon>
        <taxon>Lactobacillaceae</taxon>
        <taxon>Secundilactobacillus</taxon>
    </lineage>
</organism>
<dbReference type="InterPro" id="IPR016039">
    <property type="entry name" value="Thiolase-like"/>
</dbReference>